<dbReference type="EMBL" id="FQNC01000111">
    <property type="protein sequence ID" value="SGZ30740.1"/>
    <property type="molecule type" value="Genomic_DNA"/>
</dbReference>
<keyword evidence="3" id="KW-1185">Reference proteome</keyword>
<gene>
    <name evidence="2" type="primary">BQ5605_C049g12449</name>
    <name evidence="2" type="ORF">BQ5605_C049G12449</name>
</gene>
<organism evidence="2 3">
    <name type="scientific">Microbotryum silenes-dioicae</name>
    <dbReference type="NCBI Taxonomy" id="796604"/>
    <lineage>
        <taxon>Eukaryota</taxon>
        <taxon>Fungi</taxon>
        <taxon>Dikarya</taxon>
        <taxon>Basidiomycota</taxon>
        <taxon>Pucciniomycotina</taxon>
        <taxon>Microbotryomycetes</taxon>
        <taxon>Microbotryales</taxon>
        <taxon>Microbotryaceae</taxon>
        <taxon>Microbotryum</taxon>
    </lineage>
</organism>
<proteinExistence type="predicted"/>
<sequence>MRRNSRFTESGDRPLPGPMLMSQVPKKGMALSCSRMHTAASEPARRASRTTKLLPGREQR</sequence>
<protein>
    <submittedName>
        <fullName evidence="2">BQ5605_C049g12449 protein</fullName>
    </submittedName>
</protein>
<dbReference type="Proteomes" id="UP000249464">
    <property type="component" value="Unassembled WGS sequence"/>
</dbReference>
<evidence type="ECO:0000313" key="2">
    <source>
        <dbReference type="EMBL" id="SGZ30740.1"/>
    </source>
</evidence>
<evidence type="ECO:0000313" key="3">
    <source>
        <dbReference type="Proteomes" id="UP000249464"/>
    </source>
</evidence>
<evidence type="ECO:0000256" key="1">
    <source>
        <dbReference type="SAM" id="MobiDB-lite"/>
    </source>
</evidence>
<accession>A0A2X0PPI4</accession>
<name>A0A2X0PPI4_9BASI</name>
<dbReference type="AlphaFoldDB" id="A0A2X0PPI4"/>
<reference evidence="2 3" key="1">
    <citation type="submission" date="2016-11" db="EMBL/GenBank/DDBJ databases">
        <authorList>
            <person name="Jaros S."/>
            <person name="Januszkiewicz K."/>
            <person name="Wedrychowicz H."/>
        </authorList>
    </citation>
    <scope>NUCLEOTIDE SEQUENCE [LARGE SCALE GENOMIC DNA]</scope>
</reference>
<feature type="region of interest" description="Disordered" evidence="1">
    <location>
        <begin position="1"/>
        <end position="60"/>
    </location>
</feature>